<keyword evidence="2" id="KW-1185">Reference proteome</keyword>
<reference evidence="1 2" key="1">
    <citation type="submission" date="2018-07" db="EMBL/GenBank/DDBJ databases">
        <title>Dyella tabacisoli L4-6T, whole genome shotgun sequence.</title>
        <authorList>
            <person name="Zhou X.-K."/>
            <person name="Li W.-J."/>
            <person name="Duan Y.-Q."/>
        </authorList>
    </citation>
    <scope>NUCLEOTIDE SEQUENCE [LARGE SCALE GENOMIC DNA]</scope>
    <source>
        <strain evidence="1 2">L4-6</strain>
    </source>
</reference>
<dbReference type="EMBL" id="QQAH01000023">
    <property type="protein sequence ID" value="RDD79905.1"/>
    <property type="molecule type" value="Genomic_DNA"/>
</dbReference>
<proteinExistence type="predicted"/>
<comment type="caution">
    <text evidence="1">The sequence shown here is derived from an EMBL/GenBank/DDBJ whole genome shotgun (WGS) entry which is preliminary data.</text>
</comment>
<dbReference type="PANTHER" id="PTHR35175:SF2">
    <property type="entry name" value="DUF1289 DOMAIN-CONTAINING PROTEIN"/>
    <property type="match status" value="1"/>
</dbReference>
<accession>A0A369UIH0</accession>
<gene>
    <name evidence="1" type="ORF">DVJ77_19910</name>
</gene>
<evidence type="ECO:0000313" key="1">
    <source>
        <dbReference type="EMBL" id="RDD79905.1"/>
    </source>
</evidence>
<dbReference type="AlphaFoldDB" id="A0A369UIH0"/>
<sequence>MPNESTAATALPLTPCIGICRLDPRGYCIGCQRSGDEIARWRSMSDAERLHYMRDVLPARSIP</sequence>
<dbReference type="Pfam" id="PF06945">
    <property type="entry name" value="DUF1289"/>
    <property type="match status" value="1"/>
</dbReference>
<evidence type="ECO:0000313" key="2">
    <source>
        <dbReference type="Proteomes" id="UP000253782"/>
    </source>
</evidence>
<dbReference type="Proteomes" id="UP000253782">
    <property type="component" value="Unassembled WGS sequence"/>
</dbReference>
<dbReference type="OrthoDB" id="9811423at2"/>
<name>A0A369UIH0_9GAMM</name>
<dbReference type="PANTHER" id="PTHR35175">
    <property type="entry name" value="DUF1289 DOMAIN-CONTAINING PROTEIN"/>
    <property type="match status" value="1"/>
</dbReference>
<protein>
    <submittedName>
        <fullName evidence="1">DUF1289 domain-containing protein</fullName>
    </submittedName>
</protein>
<organism evidence="1 2">
    <name type="scientific">Dyella tabacisoli</name>
    <dbReference type="NCBI Taxonomy" id="2282381"/>
    <lineage>
        <taxon>Bacteria</taxon>
        <taxon>Pseudomonadati</taxon>
        <taxon>Pseudomonadota</taxon>
        <taxon>Gammaproteobacteria</taxon>
        <taxon>Lysobacterales</taxon>
        <taxon>Rhodanobacteraceae</taxon>
        <taxon>Dyella</taxon>
    </lineage>
</organism>
<dbReference type="InterPro" id="IPR010710">
    <property type="entry name" value="DUF1289"/>
</dbReference>